<dbReference type="SMART" id="SM01135">
    <property type="entry name" value="DIRP"/>
    <property type="match status" value="1"/>
</dbReference>
<feature type="domain" description="DIRP" evidence="4">
    <location>
        <begin position="90"/>
        <end position="152"/>
    </location>
</feature>
<evidence type="ECO:0000256" key="1">
    <source>
        <dbReference type="ARBA" id="ARBA00004123"/>
    </source>
</evidence>
<dbReference type="GO" id="GO:0003677">
    <property type="term" value="F:DNA binding"/>
    <property type="evidence" value="ECO:0007669"/>
    <property type="project" value="TreeGrafter"/>
</dbReference>
<keyword evidence="2" id="KW-0539">Nucleus</keyword>
<feature type="compositionally biased region" description="Polar residues" evidence="3">
    <location>
        <begin position="36"/>
        <end position="49"/>
    </location>
</feature>
<dbReference type="AlphaFoldDB" id="A0AAD7SXN6"/>
<proteinExistence type="predicted"/>
<dbReference type="InterPro" id="IPR010561">
    <property type="entry name" value="LIN-9/ALY1"/>
</dbReference>
<feature type="region of interest" description="Disordered" evidence="3">
    <location>
        <begin position="28"/>
        <end position="52"/>
    </location>
</feature>
<evidence type="ECO:0000256" key="2">
    <source>
        <dbReference type="ARBA" id="ARBA00023242"/>
    </source>
</evidence>
<protein>
    <recommendedName>
        <fullName evidence="4">DIRP domain-containing protein</fullName>
    </recommendedName>
</protein>
<evidence type="ECO:0000313" key="6">
    <source>
        <dbReference type="Proteomes" id="UP001221898"/>
    </source>
</evidence>
<dbReference type="Pfam" id="PF06584">
    <property type="entry name" value="DIRP"/>
    <property type="match status" value="1"/>
</dbReference>
<comment type="caution">
    <text evidence="5">The sequence shown here is derived from an EMBL/GenBank/DDBJ whole genome shotgun (WGS) entry which is preliminary data.</text>
</comment>
<dbReference type="GO" id="GO:0006357">
    <property type="term" value="P:regulation of transcription by RNA polymerase II"/>
    <property type="evidence" value="ECO:0007669"/>
    <property type="project" value="TreeGrafter"/>
</dbReference>
<evidence type="ECO:0000313" key="5">
    <source>
        <dbReference type="EMBL" id="KAJ8410208.1"/>
    </source>
</evidence>
<reference evidence="5" key="1">
    <citation type="journal article" date="2023" name="Science">
        <title>Genome structures resolve the early diversification of teleost fishes.</title>
        <authorList>
            <person name="Parey E."/>
            <person name="Louis A."/>
            <person name="Montfort J."/>
            <person name="Bouchez O."/>
            <person name="Roques C."/>
            <person name="Iampietro C."/>
            <person name="Lluch J."/>
            <person name="Castinel A."/>
            <person name="Donnadieu C."/>
            <person name="Desvignes T."/>
            <person name="Floi Bucao C."/>
            <person name="Jouanno E."/>
            <person name="Wen M."/>
            <person name="Mejri S."/>
            <person name="Dirks R."/>
            <person name="Jansen H."/>
            <person name="Henkel C."/>
            <person name="Chen W.J."/>
            <person name="Zahm M."/>
            <person name="Cabau C."/>
            <person name="Klopp C."/>
            <person name="Thompson A.W."/>
            <person name="Robinson-Rechavi M."/>
            <person name="Braasch I."/>
            <person name="Lecointre G."/>
            <person name="Bobe J."/>
            <person name="Postlethwait J.H."/>
            <person name="Berthelot C."/>
            <person name="Roest Crollius H."/>
            <person name="Guiguen Y."/>
        </authorList>
    </citation>
    <scope>NUCLEOTIDE SEQUENCE</scope>
    <source>
        <strain evidence="5">NC1722</strain>
    </source>
</reference>
<dbReference type="GO" id="GO:0006351">
    <property type="term" value="P:DNA-templated transcription"/>
    <property type="evidence" value="ECO:0007669"/>
    <property type="project" value="InterPro"/>
</dbReference>
<organism evidence="5 6">
    <name type="scientific">Aldrovandia affinis</name>
    <dbReference type="NCBI Taxonomy" id="143900"/>
    <lineage>
        <taxon>Eukaryota</taxon>
        <taxon>Metazoa</taxon>
        <taxon>Chordata</taxon>
        <taxon>Craniata</taxon>
        <taxon>Vertebrata</taxon>
        <taxon>Euteleostomi</taxon>
        <taxon>Actinopterygii</taxon>
        <taxon>Neopterygii</taxon>
        <taxon>Teleostei</taxon>
        <taxon>Notacanthiformes</taxon>
        <taxon>Halosauridae</taxon>
        <taxon>Aldrovandia</taxon>
    </lineage>
</organism>
<keyword evidence="6" id="KW-1185">Reference proteome</keyword>
<sequence length="152" mass="17499">MAELEQLLDESSSAKALVSLKEGSLSNTWNEKHSAPKSQNAKGRNTFSPMETKFANIATPDKKASQRIGLRLRNLLKLPKAHKWCIYEWFYSNIDRPLFEGDNDFCLCLKESFPNLKTRKLTRVEWATIRRLMGKPRRYSAPLLSLQKSGLR</sequence>
<dbReference type="GO" id="GO:0051726">
    <property type="term" value="P:regulation of cell cycle"/>
    <property type="evidence" value="ECO:0007669"/>
    <property type="project" value="TreeGrafter"/>
</dbReference>
<gene>
    <name evidence="5" type="ORF">AAFF_G00201890</name>
</gene>
<dbReference type="GO" id="GO:0005654">
    <property type="term" value="C:nucleoplasm"/>
    <property type="evidence" value="ECO:0007669"/>
    <property type="project" value="TreeGrafter"/>
</dbReference>
<evidence type="ECO:0000256" key="3">
    <source>
        <dbReference type="SAM" id="MobiDB-lite"/>
    </source>
</evidence>
<dbReference type="PANTHER" id="PTHR21689:SF2">
    <property type="entry name" value="PROTEIN LIN-9 HOMOLOG"/>
    <property type="match status" value="1"/>
</dbReference>
<dbReference type="Proteomes" id="UP001221898">
    <property type="component" value="Unassembled WGS sequence"/>
</dbReference>
<dbReference type="GO" id="GO:0017053">
    <property type="term" value="C:transcription repressor complex"/>
    <property type="evidence" value="ECO:0007669"/>
    <property type="project" value="InterPro"/>
</dbReference>
<dbReference type="PANTHER" id="PTHR21689">
    <property type="entry name" value="LIN-9"/>
    <property type="match status" value="1"/>
</dbReference>
<accession>A0AAD7SXN6</accession>
<comment type="subcellular location">
    <subcellularLocation>
        <location evidence="1">Nucleus</location>
    </subcellularLocation>
</comment>
<name>A0AAD7SXN6_9TELE</name>
<dbReference type="InterPro" id="IPR033471">
    <property type="entry name" value="DIRP"/>
</dbReference>
<dbReference type="EMBL" id="JAINUG010000027">
    <property type="protein sequence ID" value="KAJ8410208.1"/>
    <property type="molecule type" value="Genomic_DNA"/>
</dbReference>
<evidence type="ECO:0000259" key="4">
    <source>
        <dbReference type="SMART" id="SM01135"/>
    </source>
</evidence>